<dbReference type="InterPro" id="IPR018490">
    <property type="entry name" value="cNMP-bd_dom_sf"/>
</dbReference>
<dbReference type="PRINTS" id="PR00034">
    <property type="entry name" value="HTHCRP"/>
</dbReference>
<dbReference type="GO" id="GO:0003677">
    <property type="term" value="F:DNA binding"/>
    <property type="evidence" value="ECO:0007669"/>
    <property type="project" value="UniProtKB-KW"/>
</dbReference>
<dbReference type="GO" id="GO:0003700">
    <property type="term" value="F:DNA-binding transcription factor activity"/>
    <property type="evidence" value="ECO:0007669"/>
    <property type="project" value="TreeGrafter"/>
</dbReference>
<dbReference type="RefSeq" id="WP_126152572.1">
    <property type="nucleotide sequence ID" value="NZ_UZWE01000005.1"/>
</dbReference>
<dbReference type="SMART" id="SM00100">
    <property type="entry name" value="cNMP"/>
    <property type="match status" value="1"/>
</dbReference>
<dbReference type="SUPFAM" id="SSF51206">
    <property type="entry name" value="cAMP-binding domain-like"/>
    <property type="match status" value="1"/>
</dbReference>
<evidence type="ECO:0000313" key="6">
    <source>
        <dbReference type="EMBL" id="VDS06843.1"/>
    </source>
</evidence>
<dbReference type="Pfam" id="PF13545">
    <property type="entry name" value="HTH_Crp_2"/>
    <property type="match status" value="1"/>
</dbReference>
<proteinExistence type="predicted"/>
<dbReference type="PROSITE" id="PS51063">
    <property type="entry name" value="HTH_CRP_2"/>
    <property type="match status" value="1"/>
</dbReference>
<dbReference type="Proteomes" id="UP000270743">
    <property type="component" value="Unassembled WGS sequence"/>
</dbReference>
<reference evidence="6 7" key="1">
    <citation type="submission" date="2018-12" db="EMBL/GenBank/DDBJ databases">
        <authorList>
            <person name="Criscuolo A."/>
        </authorList>
    </citation>
    <scope>NUCLEOTIDE SEQUENCE [LARGE SCALE GENOMIC DNA]</scope>
    <source>
        <strain evidence="6">ACIP1116241</strain>
    </source>
</reference>
<keyword evidence="3" id="KW-0804">Transcription</keyword>
<feature type="domain" description="HTH crp-type" evidence="5">
    <location>
        <begin position="158"/>
        <end position="236"/>
    </location>
</feature>
<evidence type="ECO:0000256" key="3">
    <source>
        <dbReference type="ARBA" id="ARBA00023163"/>
    </source>
</evidence>
<accession>A0A3S4CVN1</accession>
<dbReference type="InterPro" id="IPR050397">
    <property type="entry name" value="Env_Response_Regulators"/>
</dbReference>
<dbReference type="PANTHER" id="PTHR24567:SF75">
    <property type="entry name" value="FUMARATE AND NITRATE REDUCTION REGULATORY PROTEIN"/>
    <property type="match status" value="1"/>
</dbReference>
<dbReference type="SUPFAM" id="SSF46785">
    <property type="entry name" value="Winged helix' DNA-binding domain"/>
    <property type="match status" value="1"/>
</dbReference>
<name>A0A3S4CVN1_9RHOB</name>
<dbReference type="InterPro" id="IPR036390">
    <property type="entry name" value="WH_DNA-bd_sf"/>
</dbReference>
<dbReference type="SMART" id="SM00419">
    <property type="entry name" value="HTH_CRP"/>
    <property type="match status" value="1"/>
</dbReference>
<dbReference type="CDD" id="cd00038">
    <property type="entry name" value="CAP_ED"/>
    <property type="match status" value="1"/>
</dbReference>
<dbReference type="AlphaFoldDB" id="A0A3S4CVN1"/>
<evidence type="ECO:0000256" key="2">
    <source>
        <dbReference type="ARBA" id="ARBA00023125"/>
    </source>
</evidence>
<dbReference type="Pfam" id="PF00027">
    <property type="entry name" value="cNMP_binding"/>
    <property type="match status" value="1"/>
</dbReference>
<dbReference type="GO" id="GO:0005829">
    <property type="term" value="C:cytosol"/>
    <property type="evidence" value="ECO:0007669"/>
    <property type="project" value="TreeGrafter"/>
</dbReference>
<dbReference type="InterPro" id="IPR012318">
    <property type="entry name" value="HTH_CRP"/>
</dbReference>
<protein>
    <submittedName>
        <fullName evidence="6">Nitrogen fixation regulation protein FixK</fullName>
    </submittedName>
</protein>
<keyword evidence="1" id="KW-0805">Transcription regulation</keyword>
<evidence type="ECO:0000313" key="7">
    <source>
        <dbReference type="Proteomes" id="UP000270743"/>
    </source>
</evidence>
<gene>
    <name evidence="6" type="primary">fixK_1</name>
    <name evidence="6" type="ORF">PARHAE_00014</name>
</gene>
<dbReference type="CDD" id="cd00092">
    <property type="entry name" value="HTH_CRP"/>
    <property type="match status" value="1"/>
</dbReference>
<keyword evidence="2" id="KW-0238">DNA-binding</keyword>
<dbReference type="PROSITE" id="PS50042">
    <property type="entry name" value="CNMP_BINDING_3"/>
    <property type="match status" value="1"/>
</dbReference>
<evidence type="ECO:0000259" key="4">
    <source>
        <dbReference type="PROSITE" id="PS50042"/>
    </source>
</evidence>
<evidence type="ECO:0000256" key="1">
    <source>
        <dbReference type="ARBA" id="ARBA00023015"/>
    </source>
</evidence>
<dbReference type="InterPro" id="IPR000595">
    <property type="entry name" value="cNMP-bd_dom"/>
</dbReference>
<dbReference type="Gene3D" id="2.60.120.10">
    <property type="entry name" value="Jelly Rolls"/>
    <property type="match status" value="1"/>
</dbReference>
<evidence type="ECO:0000259" key="5">
    <source>
        <dbReference type="PROSITE" id="PS51063"/>
    </source>
</evidence>
<dbReference type="EMBL" id="UZWE01000005">
    <property type="protein sequence ID" value="VDS06843.1"/>
    <property type="molecule type" value="Genomic_DNA"/>
</dbReference>
<feature type="domain" description="Cyclic nucleotide-binding" evidence="4">
    <location>
        <begin position="27"/>
        <end position="144"/>
    </location>
</feature>
<sequence length="252" mass="28002">MNTRAEITLGCYAQTSCITCPDRHRSLCASCEPDELRQVEAIRFFRVYEPGQTIAWETDLLDFVATIVSGVVSLTKIMADGRTQMVAMLRPGNLLGHPYSPQVSYNAIASTSVVLCGFHREPFTKLLDQIPALGRRLLEQLSRELDASREWILLLGSKNAREKVASFLALSVRPRIERDPSLVKKPMSLVMPFTRAEIGSYLSLSLETVSRQFSALKDDNIILPRGKRSVVIMNYPALLAETGDDADGGWLA</sequence>
<keyword evidence="7" id="KW-1185">Reference proteome</keyword>
<dbReference type="PANTHER" id="PTHR24567">
    <property type="entry name" value="CRP FAMILY TRANSCRIPTIONAL REGULATORY PROTEIN"/>
    <property type="match status" value="1"/>
</dbReference>
<organism evidence="6 7">
    <name type="scientific">Paracoccus haematequi</name>
    <dbReference type="NCBI Taxonomy" id="2491866"/>
    <lineage>
        <taxon>Bacteria</taxon>
        <taxon>Pseudomonadati</taxon>
        <taxon>Pseudomonadota</taxon>
        <taxon>Alphaproteobacteria</taxon>
        <taxon>Rhodobacterales</taxon>
        <taxon>Paracoccaceae</taxon>
        <taxon>Paracoccus</taxon>
    </lineage>
</organism>
<dbReference type="InterPro" id="IPR014710">
    <property type="entry name" value="RmlC-like_jellyroll"/>
</dbReference>
<dbReference type="OrthoDB" id="667966at2"/>